<evidence type="ECO:0000313" key="5">
    <source>
        <dbReference type="EMBL" id="VBB25402.1"/>
    </source>
</evidence>
<dbReference type="InterPro" id="IPR036259">
    <property type="entry name" value="MFS_trans_sf"/>
</dbReference>
<evidence type="ECO:0000256" key="1">
    <source>
        <dbReference type="ARBA" id="ARBA00022692"/>
    </source>
</evidence>
<feature type="transmembrane region" description="Helical" evidence="4">
    <location>
        <begin position="265"/>
        <end position="289"/>
    </location>
</feature>
<feature type="transmembrane region" description="Helical" evidence="4">
    <location>
        <begin position="53"/>
        <end position="76"/>
    </location>
</feature>
<dbReference type="STRING" id="6277.A0A498S417"/>
<keyword evidence="3 4" id="KW-0472">Membrane</keyword>
<evidence type="ECO:0000256" key="2">
    <source>
        <dbReference type="ARBA" id="ARBA00022989"/>
    </source>
</evidence>
<gene>
    <name evidence="5" type="ORF">NAV_LOCUS232</name>
</gene>
<feature type="transmembrane region" description="Helical" evidence="4">
    <location>
        <begin position="241"/>
        <end position="259"/>
    </location>
</feature>
<feature type="transmembrane region" description="Helical" evidence="4">
    <location>
        <begin position="301"/>
        <end position="326"/>
    </location>
</feature>
<organism evidence="5 6">
    <name type="scientific">Acanthocheilonema viteae</name>
    <name type="common">Filarial nematode worm</name>
    <name type="synonym">Dipetalonema viteae</name>
    <dbReference type="NCBI Taxonomy" id="6277"/>
    <lineage>
        <taxon>Eukaryota</taxon>
        <taxon>Metazoa</taxon>
        <taxon>Ecdysozoa</taxon>
        <taxon>Nematoda</taxon>
        <taxon>Chromadorea</taxon>
        <taxon>Rhabditida</taxon>
        <taxon>Spirurina</taxon>
        <taxon>Spiruromorpha</taxon>
        <taxon>Filarioidea</taxon>
        <taxon>Onchocercidae</taxon>
        <taxon>Acanthocheilonema</taxon>
    </lineage>
</organism>
<feature type="transmembrane region" description="Helical" evidence="4">
    <location>
        <begin position="660"/>
        <end position="676"/>
    </location>
</feature>
<feature type="transmembrane region" description="Helical" evidence="4">
    <location>
        <begin position="682"/>
        <end position="706"/>
    </location>
</feature>
<feature type="transmembrane region" description="Helical" evidence="4">
    <location>
        <begin position="631"/>
        <end position="648"/>
    </location>
</feature>
<reference evidence="5 6" key="1">
    <citation type="submission" date="2018-08" db="EMBL/GenBank/DDBJ databases">
        <authorList>
            <person name="Laetsch R D."/>
            <person name="Stevens L."/>
            <person name="Kumar S."/>
            <person name="Blaxter L. M."/>
        </authorList>
    </citation>
    <scope>NUCLEOTIDE SEQUENCE [LARGE SCALE GENOMIC DNA]</scope>
</reference>
<dbReference type="AlphaFoldDB" id="A0A498S417"/>
<evidence type="ECO:0000256" key="3">
    <source>
        <dbReference type="ARBA" id="ARBA00023136"/>
    </source>
</evidence>
<sequence length="804" mass="88321">GRYSMEIRGSGAEVFISSLHNDKRLYLVILGTLCIAIAMIYVVVLIITLTLTVLVVLLVLSFLAVGIAFAIALAAVNGEVPAMSYCLITMLLVNEEAEILSKLGVLTSSLEIQRKDLRSKKMSFGLIFRNFKTDESYTSTDEENDSNVVYVKQRLLGNAQQRQMIMKQKSSEMTCRDMLLALSFIALGISTSIQSITIPNMIVNTHATSSLFFVFTLCITAFGFLIGCSAVSRLFAWMNPILLLLFSLFGALMITALLGSSKTTLIVYMYSLISGCFHGMIFRGGLIILCGSDFGTRTVFAMHAFFAAGIFLMSLLSTFILSGAAVPYSNFSTLPDGHNVLNHLLIKRKMNLLSAQSGDDIFAKSSALESITSKSLRQPDHVVGVESVAEPKTQENVQKRKEAVGRVKSREEEQSLVTNGALHVNGVGERERNQNKVSHSNTSPAYISISTASFLHLGKNDNGIGRSMDQTETTVISNATSAPPSLIKPNNVTVNFMFNDVSYSFSGLNWNISTITRNSFWILENLEQKFGPFQNVHMMYVVATFLGLCHLLCFVAVVCNGNYFAASSLQIIKLQETPNLFMDWKEMAVSWRAYSVIFFLLTGGIELVVGESLTFYALFRPELSLSQRNGLFLTSIFWLGIVTARVLFMFTTKFININRLSNFVFFSAVVAGYVAASARSLPVMLCTLFILGLSLGPLSPFLFCWLDEHELSSRLSLSLLYAIVVCVSLFLAYIVLIMTVRTVRVTVCLSATNHCSGGRSPEVNVIPPGQKIRSGDYIVLVDKSGSKSDVSADSDSLAEDILLG</sequence>
<feature type="transmembrane region" description="Helical" evidence="4">
    <location>
        <begin position="538"/>
        <end position="565"/>
    </location>
</feature>
<dbReference type="EMBL" id="UPTC01000014">
    <property type="protein sequence ID" value="VBB25402.1"/>
    <property type="molecule type" value="Genomic_DNA"/>
</dbReference>
<keyword evidence="1 4" id="KW-0812">Transmembrane</keyword>
<feature type="transmembrane region" description="Helical" evidence="4">
    <location>
        <begin position="25"/>
        <end position="47"/>
    </location>
</feature>
<feature type="non-terminal residue" evidence="5">
    <location>
        <position position="1"/>
    </location>
</feature>
<dbReference type="Proteomes" id="UP000276991">
    <property type="component" value="Unassembled WGS sequence"/>
</dbReference>
<feature type="transmembrane region" description="Helical" evidence="4">
    <location>
        <begin position="718"/>
        <end position="740"/>
    </location>
</feature>
<keyword evidence="6" id="KW-1185">Reference proteome</keyword>
<dbReference type="SUPFAM" id="SSF103473">
    <property type="entry name" value="MFS general substrate transporter"/>
    <property type="match status" value="1"/>
</dbReference>
<dbReference type="OrthoDB" id="5864447at2759"/>
<keyword evidence="2 4" id="KW-1133">Transmembrane helix</keyword>
<accession>A0A498S417</accession>
<evidence type="ECO:0000313" key="6">
    <source>
        <dbReference type="Proteomes" id="UP000276991"/>
    </source>
</evidence>
<feature type="transmembrane region" description="Helical" evidence="4">
    <location>
        <begin position="178"/>
        <end position="198"/>
    </location>
</feature>
<dbReference type="PANTHER" id="PTHR23121">
    <property type="entry name" value="SODIUM-DEPENDENT GLUCOSE TRANSPORTER 1"/>
    <property type="match status" value="1"/>
</dbReference>
<proteinExistence type="predicted"/>
<protein>
    <submittedName>
        <fullName evidence="5">Uncharacterized protein</fullName>
    </submittedName>
</protein>
<name>A0A498S417_ACAVI</name>
<feature type="transmembrane region" description="Helical" evidence="4">
    <location>
        <begin position="593"/>
        <end position="619"/>
    </location>
</feature>
<dbReference type="PANTHER" id="PTHR23121:SF9">
    <property type="entry name" value="SODIUM-DEPENDENT GLUCOSE TRANSPORTER 1"/>
    <property type="match status" value="1"/>
</dbReference>
<feature type="transmembrane region" description="Helical" evidence="4">
    <location>
        <begin position="210"/>
        <end position="229"/>
    </location>
</feature>
<evidence type="ECO:0000256" key="4">
    <source>
        <dbReference type="SAM" id="Phobius"/>
    </source>
</evidence>